<dbReference type="Gene3D" id="3.40.630.30">
    <property type="match status" value="1"/>
</dbReference>
<protein>
    <recommendedName>
        <fullName evidence="5">N-acetyltransferase domain-containing protein</fullName>
    </recommendedName>
</protein>
<dbReference type="SUPFAM" id="SSF55729">
    <property type="entry name" value="Acyl-CoA N-acyltransferases (Nat)"/>
    <property type="match status" value="1"/>
</dbReference>
<dbReference type="InterPro" id="IPR050680">
    <property type="entry name" value="YpeA/RimI_acetyltransf"/>
</dbReference>
<dbReference type="PANTHER" id="PTHR43420">
    <property type="entry name" value="ACETYLTRANSFERASE"/>
    <property type="match status" value="1"/>
</dbReference>
<keyword evidence="3" id="KW-0808">Transferase</keyword>
<keyword evidence="2" id="KW-0963">Cytoplasm</keyword>
<keyword evidence="4" id="KW-0012">Acyltransferase</keyword>
<dbReference type="InterPro" id="IPR006464">
    <property type="entry name" value="AcTrfase_RimI/Ard1"/>
</dbReference>
<proteinExistence type="inferred from homology"/>
<evidence type="ECO:0000256" key="2">
    <source>
        <dbReference type="ARBA" id="ARBA00022490"/>
    </source>
</evidence>
<evidence type="ECO:0000256" key="4">
    <source>
        <dbReference type="ARBA" id="ARBA00023315"/>
    </source>
</evidence>
<reference evidence="6" key="1">
    <citation type="submission" date="2018-06" db="EMBL/GenBank/DDBJ databases">
        <authorList>
            <person name="Zhirakovskaya E."/>
        </authorList>
    </citation>
    <scope>NUCLEOTIDE SEQUENCE</scope>
</reference>
<gene>
    <name evidence="6" type="ORF">MNBD_GAMMA01-1262</name>
</gene>
<dbReference type="NCBIfam" id="TIGR01575">
    <property type="entry name" value="rimI"/>
    <property type="match status" value="1"/>
</dbReference>
<organism evidence="6">
    <name type="scientific">hydrothermal vent metagenome</name>
    <dbReference type="NCBI Taxonomy" id="652676"/>
    <lineage>
        <taxon>unclassified sequences</taxon>
        <taxon>metagenomes</taxon>
        <taxon>ecological metagenomes</taxon>
    </lineage>
</organism>
<dbReference type="PANTHER" id="PTHR43420:SF51">
    <property type="entry name" value="PEPTIDYL-LYSINE N-ACETYLTRANSFERASE YIAC"/>
    <property type="match status" value="1"/>
</dbReference>
<evidence type="ECO:0000256" key="3">
    <source>
        <dbReference type="ARBA" id="ARBA00022679"/>
    </source>
</evidence>
<accession>A0A3B0V9R8</accession>
<dbReference type="GO" id="GO:0008080">
    <property type="term" value="F:N-acetyltransferase activity"/>
    <property type="evidence" value="ECO:0007669"/>
    <property type="project" value="InterPro"/>
</dbReference>
<dbReference type="PROSITE" id="PS51186">
    <property type="entry name" value="GNAT"/>
    <property type="match status" value="1"/>
</dbReference>
<dbReference type="EMBL" id="UOEW01000106">
    <property type="protein sequence ID" value="VAW35552.1"/>
    <property type="molecule type" value="Genomic_DNA"/>
</dbReference>
<dbReference type="CDD" id="cd04301">
    <property type="entry name" value="NAT_SF"/>
    <property type="match status" value="1"/>
</dbReference>
<evidence type="ECO:0000259" key="5">
    <source>
        <dbReference type="PROSITE" id="PS51186"/>
    </source>
</evidence>
<comment type="similarity">
    <text evidence="1">Belongs to the acetyltransferase family. RimI subfamily.</text>
</comment>
<name>A0A3B0V9R8_9ZZZZ</name>
<dbReference type="AlphaFoldDB" id="A0A3B0V9R8"/>
<feature type="domain" description="N-acetyltransferase" evidence="5">
    <location>
        <begin position="4"/>
        <end position="149"/>
    </location>
</feature>
<evidence type="ECO:0000256" key="1">
    <source>
        <dbReference type="ARBA" id="ARBA00005395"/>
    </source>
</evidence>
<dbReference type="InterPro" id="IPR016181">
    <property type="entry name" value="Acyl_CoA_acyltransferase"/>
</dbReference>
<dbReference type="Pfam" id="PF13673">
    <property type="entry name" value="Acetyltransf_10"/>
    <property type="match status" value="1"/>
</dbReference>
<evidence type="ECO:0000313" key="6">
    <source>
        <dbReference type="EMBL" id="VAW35552.1"/>
    </source>
</evidence>
<sequence>MTKVHFDKMQISDLNDVLQLEIDNYAVPWSKGVMQDCIKAGYQCIVVKQDSIIIGYAFLMTAYDESHLLNMCINHSFQGQGLGRRLLKYLENICIYSNSKVFVLEVRESHSVAQRLYKSFGFTQVGLRKNYYKCLNGKENAIVMTKQLQVSQG</sequence>
<dbReference type="InterPro" id="IPR000182">
    <property type="entry name" value="GNAT_dom"/>
</dbReference>